<gene>
    <name evidence="2" type="ORF">HPB51_008870</name>
</gene>
<evidence type="ECO:0000313" key="3">
    <source>
        <dbReference type="Proteomes" id="UP000821866"/>
    </source>
</evidence>
<reference evidence="2" key="1">
    <citation type="journal article" date="2020" name="Cell">
        <title>Large-Scale Comparative Analyses of Tick Genomes Elucidate Their Genetic Diversity and Vector Capacities.</title>
        <authorList>
            <consortium name="Tick Genome and Microbiome Consortium (TIGMIC)"/>
            <person name="Jia N."/>
            <person name="Wang J."/>
            <person name="Shi W."/>
            <person name="Du L."/>
            <person name="Sun Y."/>
            <person name="Zhan W."/>
            <person name="Jiang J.F."/>
            <person name="Wang Q."/>
            <person name="Zhang B."/>
            <person name="Ji P."/>
            <person name="Bell-Sakyi L."/>
            <person name="Cui X.M."/>
            <person name="Yuan T.T."/>
            <person name="Jiang B.G."/>
            <person name="Yang W.F."/>
            <person name="Lam T.T."/>
            <person name="Chang Q.C."/>
            <person name="Ding S.J."/>
            <person name="Wang X.J."/>
            <person name="Zhu J.G."/>
            <person name="Ruan X.D."/>
            <person name="Zhao L."/>
            <person name="Wei J.T."/>
            <person name="Ye R.Z."/>
            <person name="Que T.C."/>
            <person name="Du C.H."/>
            <person name="Zhou Y.H."/>
            <person name="Cheng J.X."/>
            <person name="Dai P.F."/>
            <person name="Guo W.B."/>
            <person name="Han X.H."/>
            <person name="Huang E.J."/>
            <person name="Li L.F."/>
            <person name="Wei W."/>
            <person name="Gao Y.C."/>
            <person name="Liu J.Z."/>
            <person name="Shao H.Z."/>
            <person name="Wang X."/>
            <person name="Wang C.C."/>
            <person name="Yang T.C."/>
            <person name="Huo Q.B."/>
            <person name="Li W."/>
            <person name="Chen H.Y."/>
            <person name="Chen S.E."/>
            <person name="Zhou L.G."/>
            <person name="Ni X.B."/>
            <person name="Tian J.H."/>
            <person name="Sheng Y."/>
            <person name="Liu T."/>
            <person name="Pan Y.S."/>
            <person name="Xia L.Y."/>
            <person name="Li J."/>
            <person name="Zhao F."/>
            <person name="Cao W.C."/>
        </authorList>
    </citation>
    <scope>NUCLEOTIDE SEQUENCE</scope>
    <source>
        <strain evidence="2">Rmic-2018</strain>
    </source>
</reference>
<accession>A0A9J6E0I1</accession>
<dbReference type="InterPro" id="IPR055469">
    <property type="entry name" value="DUF7041"/>
</dbReference>
<protein>
    <recommendedName>
        <fullName evidence="1">DUF7041 domain-containing protein</fullName>
    </recommendedName>
</protein>
<keyword evidence="3" id="KW-1185">Reference proteome</keyword>
<sequence>MQSNKTHLNTEATDPTDHDASAISLRLPAYWDRNPPIWFIQAESRFVLSGVRTEQRKYNLVVSALSAASAEEVSDLLSGPPSETPYNTL</sequence>
<proteinExistence type="predicted"/>
<dbReference type="EMBL" id="JABSTU010000006">
    <property type="protein sequence ID" value="KAH8027746.1"/>
    <property type="molecule type" value="Genomic_DNA"/>
</dbReference>
<dbReference type="PANTHER" id="PTHR33327">
    <property type="entry name" value="ENDONUCLEASE"/>
    <property type="match status" value="1"/>
</dbReference>
<dbReference type="AlphaFoldDB" id="A0A9J6E0I1"/>
<dbReference type="PANTHER" id="PTHR33327:SF3">
    <property type="entry name" value="RNA-DIRECTED DNA POLYMERASE"/>
    <property type="match status" value="1"/>
</dbReference>
<name>A0A9J6E0I1_RHIMP</name>
<dbReference type="Pfam" id="PF23055">
    <property type="entry name" value="DUF7041"/>
    <property type="match status" value="1"/>
</dbReference>
<evidence type="ECO:0000259" key="1">
    <source>
        <dbReference type="Pfam" id="PF23055"/>
    </source>
</evidence>
<reference evidence="2" key="2">
    <citation type="submission" date="2021-09" db="EMBL/GenBank/DDBJ databases">
        <authorList>
            <person name="Jia N."/>
            <person name="Wang J."/>
            <person name="Shi W."/>
            <person name="Du L."/>
            <person name="Sun Y."/>
            <person name="Zhan W."/>
            <person name="Jiang J."/>
            <person name="Wang Q."/>
            <person name="Zhang B."/>
            <person name="Ji P."/>
            <person name="Sakyi L.B."/>
            <person name="Cui X."/>
            <person name="Yuan T."/>
            <person name="Jiang B."/>
            <person name="Yang W."/>
            <person name="Lam T.T.-Y."/>
            <person name="Chang Q."/>
            <person name="Ding S."/>
            <person name="Wang X."/>
            <person name="Zhu J."/>
            <person name="Ruan X."/>
            <person name="Zhao L."/>
            <person name="Wei J."/>
            <person name="Que T."/>
            <person name="Du C."/>
            <person name="Cheng J."/>
            <person name="Dai P."/>
            <person name="Han X."/>
            <person name="Huang E."/>
            <person name="Gao Y."/>
            <person name="Liu J."/>
            <person name="Shao H."/>
            <person name="Ye R."/>
            <person name="Li L."/>
            <person name="Wei W."/>
            <person name="Wang X."/>
            <person name="Wang C."/>
            <person name="Huo Q."/>
            <person name="Li W."/>
            <person name="Guo W."/>
            <person name="Chen H."/>
            <person name="Chen S."/>
            <person name="Zhou L."/>
            <person name="Zhou L."/>
            <person name="Ni X."/>
            <person name="Tian J."/>
            <person name="Zhou Y."/>
            <person name="Sheng Y."/>
            <person name="Liu T."/>
            <person name="Pan Y."/>
            <person name="Xia L."/>
            <person name="Li J."/>
            <person name="Zhao F."/>
            <person name="Cao W."/>
        </authorList>
    </citation>
    <scope>NUCLEOTIDE SEQUENCE</scope>
    <source>
        <strain evidence="2">Rmic-2018</strain>
        <tissue evidence="2">Larvae</tissue>
    </source>
</reference>
<comment type="caution">
    <text evidence="2">The sequence shown here is derived from an EMBL/GenBank/DDBJ whole genome shotgun (WGS) entry which is preliminary data.</text>
</comment>
<feature type="domain" description="DUF7041" evidence="1">
    <location>
        <begin position="27"/>
        <end position="89"/>
    </location>
</feature>
<dbReference type="Proteomes" id="UP000821866">
    <property type="component" value="Chromosome 4"/>
</dbReference>
<organism evidence="2 3">
    <name type="scientific">Rhipicephalus microplus</name>
    <name type="common">Cattle tick</name>
    <name type="synonym">Boophilus microplus</name>
    <dbReference type="NCBI Taxonomy" id="6941"/>
    <lineage>
        <taxon>Eukaryota</taxon>
        <taxon>Metazoa</taxon>
        <taxon>Ecdysozoa</taxon>
        <taxon>Arthropoda</taxon>
        <taxon>Chelicerata</taxon>
        <taxon>Arachnida</taxon>
        <taxon>Acari</taxon>
        <taxon>Parasitiformes</taxon>
        <taxon>Ixodida</taxon>
        <taxon>Ixodoidea</taxon>
        <taxon>Ixodidae</taxon>
        <taxon>Rhipicephalinae</taxon>
        <taxon>Rhipicephalus</taxon>
        <taxon>Boophilus</taxon>
    </lineage>
</organism>
<evidence type="ECO:0000313" key="2">
    <source>
        <dbReference type="EMBL" id="KAH8027746.1"/>
    </source>
</evidence>